<dbReference type="EMBL" id="KZ819603">
    <property type="protein sequence ID" value="PWN34856.1"/>
    <property type="molecule type" value="Genomic_DNA"/>
</dbReference>
<feature type="region of interest" description="Disordered" evidence="1">
    <location>
        <begin position="60"/>
        <end position="85"/>
    </location>
</feature>
<accession>A0A316VBG4</accession>
<dbReference type="InParanoid" id="A0A316VBG4"/>
<dbReference type="OrthoDB" id="10039566at2759"/>
<dbReference type="Proteomes" id="UP000245771">
    <property type="component" value="Unassembled WGS sequence"/>
</dbReference>
<organism evidence="3 4">
    <name type="scientific">Meira miltonrushii</name>
    <dbReference type="NCBI Taxonomy" id="1280837"/>
    <lineage>
        <taxon>Eukaryota</taxon>
        <taxon>Fungi</taxon>
        <taxon>Dikarya</taxon>
        <taxon>Basidiomycota</taxon>
        <taxon>Ustilaginomycotina</taxon>
        <taxon>Exobasidiomycetes</taxon>
        <taxon>Exobasidiales</taxon>
        <taxon>Brachybasidiaceae</taxon>
        <taxon>Meira</taxon>
    </lineage>
</organism>
<feature type="region of interest" description="Disordered" evidence="1">
    <location>
        <begin position="488"/>
        <end position="526"/>
    </location>
</feature>
<evidence type="ECO:0000313" key="3">
    <source>
        <dbReference type="EMBL" id="PWN34856.1"/>
    </source>
</evidence>
<evidence type="ECO:0000256" key="1">
    <source>
        <dbReference type="SAM" id="MobiDB-lite"/>
    </source>
</evidence>
<keyword evidence="4" id="KW-1185">Reference proteome</keyword>
<keyword evidence="2" id="KW-0812">Transmembrane</keyword>
<keyword evidence="2" id="KW-0472">Membrane</keyword>
<feature type="compositionally biased region" description="Polar residues" evidence="1">
    <location>
        <begin position="30"/>
        <end position="40"/>
    </location>
</feature>
<feature type="compositionally biased region" description="Basic and acidic residues" evidence="1">
    <location>
        <begin position="510"/>
        <end position="525"/>
    </location>
</feature>
<feature type="compositionally biased region" description="Basic and acidic residues" evidence="1">
    <location>
        <begin position="663"/>
        <end position="687"/>
    </location>
</feature>
<feature type="compositionally biased region" description="Polar residues" evidence="1">
    <location>
        <begin position="72"/>
        <end position="85"/>
    </location>
</feature>
<evidence type="ECO:0000313" key="4">
    <source>
        <dbReference type="Proteomes" id="UP000245771"/>
    </source>
</evidence>
<dbReference type="STRING" id="1280837.A0A316VBG4"/>
<feature type="region of interest" description="Disordered" evidence="1">
    <location>
        <begin position="659"/>
        <end position="711"/>
    </location>
</feature>
<dbReference type="AlphaFoldDB" id="A0A316VBG4"/>
<feature type="region of interest" description="Disordered" evidence="1">
    <location>
        <begin position="1"/>
        <end position="40"/>
    </location>
</feature>
<name>A0A316VBG4_9BASI</name>
<feature type="compositionally biased region" description="Acidic residues" evidence="1">
    <location>
        <begin position="688"/>
        <end position="698"/>
    </location>
</feature>
<gene>
    <name evidence="3" type="ORF">FA14DRAFT_160279</name>
</gene>
<proteinExistence type="predicted"/>
<evidence type="ECO:0000256" key="2">
    <source>
        <dbReference type="SAM" id="Phobius"/>
    </source>
</evidence>
<keyword evidence="2" id="KW-1133">Transmembrane helix</keyword>
<dbReference type="GeneID" id="37020381"/>
<sequence length="825" mass="90432">MSAPQSQYRESLDELEDGRGESAPLLGGEESQSNTQNGQTWTQYPAQWWAQSKEYVNTMRKKHIDRGKQRQQDGAGSASNDEDAQNSTGIKARVLRYRSEHPTAFIVLSALAGSFLFVLVLFLIVLFHLLFVTLRNPDEATQQRIMANSFSIDGPDNVRVVDLADNGLTINIQGRIGIDADVALNEWLGERKDVSWWKRKDRDIVEWAVNKVAGVQVDVDTLALRSPDWSVNRDVDRVNLIPDDDKKKKKKHQASISEKEILPPTPADLVTFKIDPLLIPVPQVGKGGKSTGLSAPVADTPIDVTIVVKPSGPALLEFAQYTLENKTAYVDIKVTKARVRGLNFKDWARGQVTSSSWWGIPGWINMNAGETWKRLAQEVPKFDGNDTNTDEFLNLTRYDFAELGGPGSPYPERALGLDAYAEATNPLGKLLKGHVPYSLPFGAYLPVKPSTNASSILESSDDDFVLLAAVATEPFDIDGQKKIPLKLHGRVIPPPQPPSFSRRSQTPMKAEGDKKPSPPPKEDAAGKALGDFLSRFLRGDPNTLIVRGGSPFAAPKENNLKEGEMLPMPGGGSDDLPVWLDRFLRTMSVPISFPGSPVTDLIQNVTIADLKISPHPFGEDKFTCSGTIMGVMNMPGQLATVDVQITDLWPDVLIYNGKPPSMKHGDDKDGDHKKPEKFSKRDKKHGDDDDSEGDDDTPIPDPLPDPLPEHAFGRVVPHKWAPAETYIDPEDPKGERKLLRSELKDVPFTLLPGRRADFQSFSWKIITGEGALAGVDGKSKAKIWNSGLGKLMLSNLPVQGVFTVGKRGSGGDDGDGDGDDGLFIA</sequence>
<feature type="transmembrane region" description="Helical" evidence="2">
    <location>
        <begin position="105"/>
        <end position="131"/>
    </location>
</feature>
<dbReference type="RefSeq" id="XP_025355158.1">
    <property type="nucleotide sequence ID" value="XM_025498600.1"/>
</dbReference>
<protein>
    <submittedName>
        <fullName evidence="3">Uncharacterized protein</fullName>
    </submittedName>
</protein>
<reference evidence="3 4" key="1">
    <citation type="journal article" date="2018" name="Mol. Biol. Evol.">
        <title>Broad Genomic Sampling Reveals a Smut Pathogenic Ancestry of the Fungal Clade Ustilaginomycotina.</title>
        <authorList>
            <person name="Kijpornyongpan T."/>
            <person name="Mondo S.J."/>
            <person name="Barry K."/>
            <person name="Sandor L."/>
            <person name="Lee J."/>
            <person name="Lipzen A."/>
            <person name="Pangilinan J."/>
            <person name="LaButti K."/>
            <person name="Hainaut M."/>
            <person name="Henrissat B."/>
            <person name="Grigoriev I.V."/>
            <person name="Spatafora J.W."/>
            <person name="Aime M.C."/>
        </authorList>
    </citation>
    <scope>NUCLEOTIDE SEQUENCE [LARGE SCALE GENOMIC DNA]</scope>
    <source>
        <strain evidence="3 4">MCA 3882</strain>
    </source>
</reference>